<dbReference type="AlphaFoldDB" id="A0AAT9LBN9"/>
<name>A0AAT9LBN9_9FIRM</name>
<evidence type="ECO:0000259" key="3">
    <source>
        <dbReference type="Pfam" id="PF22746"/>
    </source>
</evidence>
<evidence type="ECO:0000259" key="2">
    <source>
        <dbReference type="Pfam" id="PF13349"/>
    </source>
</evidence>
<dbReference type="InterPro" id="IPR053959">
    <property type="entry name" value="YvlB/LiaX_N"/>
</dbReference>
<dbReference type="KEGG" id="fcz:IMF26_07770"/>
<proteinExistence type="predicted"/>
<sequence length="372" mass="40001">MSKEEKLLILQMVADGKITPEQGVELLKVVGGPGTREVPAEPTVKPPAPYAPKGAIPPKQAESYADSMSKHFEDLGQRVGETVSESAEGLRKLISSFFGGGGLFAGGPEFELHDEIKGEIPAEGDLDISLRTINGRITVETWDQPGFLLDVKKKISARNEDEAKELLKDVYEFSQDGVSLRARAKESSGNFMGRNASVSFTLTIPRARQASLNLDSANGRITVEGVSGKRCVADTANGRIEVTGCHFGDAILDTANGRIEFDGSASNLKADTANGRIEACLRGAGTWKLGTANGRIEVEIEREEGTGYEIDISSVMGRLEVTGMDDAEVLIDETRQKFGSRRYKARTKGFEESPVKASLKASSSMGRVTVSL</sequence>
<evidence type="ECO:0000256" key="1">
    <source>
        <dbReference type="SAM" id="MobiDB-lite"/>
    </source>
</evidence>
<organism evidence="4">
    <name type="scientific">Candidatus Fermentithermobacillus carboniphilus</name>
    <dbReference type="NCBI Taxonomy" id="3085328"/>
    <lineage>
        <taxon>Bacteria</taxon>
        <taxon>Bacillati</taxon>
        <taxon>Bacillota</taxon>
        <taxon>Candidatus Fermentithermobacillia</taxon>
        <taxon>Candidatus Fermentithermobacillales</taxon>
        <taxon>Candidatus Fermentithermobacillaceae</taxon>
        <taxon>Candidatus Fermentithermobacillus</taxon>
    </lineage>
</organism>
<accession>A0AAT9LBN9</accession>
<dbReference type="Pfam" id="PF22746">
    <property type="entry name" value="SHOCT-like_DUF2089-C"/>
    <property type="match status" value="1"/>
</dbReference>
<dbReference type="Pfam" id="PF13349">
    <property type="entry name" value="DUF4097"/>
    <property type="match status" value="1"/>
</dbReference>
<dbReference type="InterPro" id="IPR025164">
    <property type="entry name" value="Toastrack_DUF4097"/>
</dbReference>
<feature type="region of interest" description="Disordered" evidence="1">
    <location>
        <begin position="35"/>
        <end position="58"/>
    </location>
</feature>
<reference evidence="4" key="1">
    <citation type="submission" date="2020-10" db="EMBL/GenBank/DDBJ databases">
        <authorList>
            <person name="Kadnikov V."/>
            <person name="Beletsky A.V."/>
            <person name="Mardanov A.V."/>
            <person name="Karnachuk O.V."/>
            <person name="Ravin N.V."/>
        </authorList>
    </citation>
    <scope>NUCLEOTIDE SEQUENCE</scope>
    <source>
        <strain evidence="4">Bu02</strain>
    </source>
</reference>
<evidence type="ECO:0000313" key="4">
    <source>
        <dbReference type="EMBL" id="QUL97963.1"/>
    </source>
</evidence>
<dbReference type="EMBL" id="CP062796">
    <property type="protein sequence ID" value="QUL97963.1"/>
    <property type="molecule type" value="Genomic_DNA"/>
</dbReference>
<feature type="domain" description="DUF4097" evidence="2">
    <location>
        <begin position="199"/>
        <end position="321"/>
    </location>
</feature>
<protein>
    <submittedName>
        <fullName evidence="4">DUF4097 family beta strand repeat protein</fullName>
    </submittedName>
</protein>
<reference evidence="4" key="2">
    <citation type="journal article" date="2023" name="Biology">
        <title>Prokaryotic Life Associated with Coal-Fire Gas Vents Revealed by Metagenomics.</title>
        <authorList>
            <person name="Kadnikov V.V."/>
            <person name="Mardanov A.V."/>
            <person name="Beletsky A.V."/>
            <person name="Karnachuk O.V."/>
            <person name="Ravin N.V."/>
        </authorList>
    </citation>
    <scope>NUCLEOTIDE SEQUENCE</scope>
    <source>
        <strain evidence="4">Bu02</strain>
    </source>
</reference>
<feature type="domain" description="YvlB/LiaX N-terminal" evidence="3">
    <location>
        <begin position="4"/>
        <end position="31"/>
    </location>
</feature>
<gene>
    <name evidence="4" type="ORF">IMF26_07770</name>
</gene>